<protein>
    <submittedName>
        <fullName evidence="1">Uncharacterized protein</fullName>
    </submittedName>
</protein>
<sequence>MCNKPVWLKLSCPNFSQHSNATNKKDIFRRRRVKSIQRMSYDHKPVISYILVGKSI</sequence>
<keyword evidence="2" id="KW-1185">Reference proteome</keyword>
<accession>A0AAX2F750</accession>
<evidence type="ECO:0000313" key="1">
    <source>
        <dbReference type="EMBL" id="SHG15444.1"/>
    </source>
</evidence>
<proteinExistence type="predicted"/>
<comment type="caution">
    <text evidence="1">The sequence shown here is derived from an EMBL/GenBank/DDBJ whole genome shotgun (WGS) entry which is preliminary data.</text>
</comment>
<reference evidence="1 2" key="1">
    <citation type="submission" date="2016-11" db="EMBL/GenBank/DDBJ databases">
        <authorList>
            <person name="Varghese N."/>
            <person name="Submissions S."/>
        </authorList>
    </citation>
    <scope>NUCLEOTIDE SEQUENCE [LARGE SCALE GENOMIC DNA]</scope>
    <source>
        <strain evidence="1 2">DSM 22613</strain>
    </source>
</reference>
<dbReference type="EMBL" id="FQWA01000044">
    <property type="protein sequence ID" value="SHG15444.1"/>
    <property type="molecule type" value="Genomic_DNA"/>
</dbReference>
<gene>
    <name evidence="1" type="ORF">SAMN05444364_14415</name>
</gene>
<dbReference type="Proteomes" id="UP000184105">
    <property type="component" value="Unassembled WGS sequence"/>
</dbReference>
<organism evidence="1 2">
    <name type="scientific">Prevotella scopos JCM 17725</name>
    <dbReference type="NCBI Taxonomy" id="1236518"/>
    <lineage>
        <taxon>Bacteria</taxon>
        <taxon>Pseudomonadati</taxon>
        <taxon>Bacteroidota</taxon>
        <taxon>Bacteroidia</taxon>
        <taxon>Bacteroidales</taxon>
        <taxon>Prevotellaceae</taxon>
        <taxon>Prevotella</taxon>
    </lineage>
</organism>
<dbReference type="AlphaFoldDB" id="A0AAX2F750"/>
<evidence type="ECO:0000313" key="2">
    <source>
        <dbReference type="Proteomes" id="UP000184105"/>
    </source>
</evidence>
<name>A0AAX2F750_9BACT</name>